<dbReference type="EMBL" id="JBHLWN010000077">
    <property type="protein sequence ID" value="MFC0214958.1"/>
    <property type="molecule type" value="Genomic_DNA"/>
</dbReference>
<evidence type="ECO:0000256" key="1">
    <source>
        <dbReference type="SAM" id="MobiDB-lite"/>
    </source>
</evidence>
<evidence type="ECO:0000313" key="3">
    <source>
        <dbReference type="Proteomes" id="UP001589776"/>
    </source>
</evidence>
<sequence>MSDKDTEQLNQDETEASSGPSEGEIIMNWFQLIHNVLKEQFSEYEVEGQVGQHQLHGPMMAFTLKKDDKSYTCGFFLAELARQFQNNPNAVLWLTSYFVDLAKSPESRPLPTPPQSEDDAKHLFDDIIVPHCAKTVREEFEPEPVYIDLELHPDHGPVLEAGFPSIVEGSNTCAIPLHYLLTLHLMNRDPADAIIQALNNLKELHRQQQAQA</sequence>
<protein>
    <submittedName>
        <fullName evidence="2">Uncharacterized protein</fullName>
    </submittedName>
</protein>
<keyword evidence="3" id="KW-1185">Reference proteome</keyword>
<dbReference type="RefSeq" id="WP_377472395.1">
    <property type="nucleotide sequence ID" value="NZ_JBHLWN010000077.1"/>
</dbReference>
<name>A0ABV6DQN9_9BACL</name>
<dbReference type="Proteomes" id="UP001589776">
    <property type="component" value="Unassembled WGS sequence"/>
</dbReference>
<comment type="caution">
    <text evidence="2">The sequence shown here is derived from an EMBL/GenBank/DDBJ whole genome shotgun (WGS) entry which is preliminary data.</text>
</comment>
<reference evidence="2 3" key="1">
    <citation type="submission" date="2024-09" db="EMBL/GenBank/DDBJ databases">
        <authorList>
            <person name="Sun Q."/>
            <person name="Mori K."/>
        </authorList>
    </citation>
    <scope>NUCLEOTIDE SEQUENCE [LARGE SCALE GENOMIC DNA]</scope>
    <source>
        <strain evidence="2 3">CCM 7759</strain>
    </source>
</reference>
<proteinExistence type="predicted"/>
<gene>
    <name evidence="2" type="ORF">ACFFK0_21340</name>
</gene>
<evidence type="ECO:0000313" key="2">
    <source>
        <dbReference type="EMBL" id="MFC0214958.1"/>
    </source>
</evidence>
<accession>A0ABV6DQN9</accession>
<organism evidence="2 3">
    <name type="scientific">Paenibacillus chartarius</name>
    <dbReference type="NCBI Taxonomy" id="747481"/>
    <lineage>
        <taxon>Bacteria</taxon>
        <taxon>Bacillati</taxon>
        <taxon>Bacillota</taxon>
        <taxon>Bacilli</taxon>
        <taxon>Bacillales</taxon>
        <taxon>Paenibacillaceae</taxon>
        <taxon>Paenibacillus</taxon>
    </lineage>
</organism>
<feature type="region of interest" description="Disordered" evidence="1">
    <location>
        <begin position="1"/>
        <end position="21"/>
    </location>
</feature>